<dbReference type="PANTHER" id="PTHR45947:SF3">
    <property type="entry name" value="SULFOQUINOVOSYL TRANSFERASE SQD2"/>
    <property type="match status" value="1"/>
</dbReference>
<keyword evidence="3" id="KW-0808">Transferase</keyword>
<gene>
    <name evidence="3" type="ORF">DFQ03_2717</name>
</gene>
<dbReference type="OrthoDB" id="7560678at2"/>
<proteinExistence type="predicted"/>
<evidence type="ECO:0000259" key="1">
    <source>
        <dbReference type="Pfam" id="PF00534"/>
    </source>
</evidence>
<dbReference type="CDD" id="cd03801">
    <property type="entry name" value="GT4_PimA-like"/>
    <property type="match status" value="1"/>
</dbReference>
<sequence length="379" mass="43276">MNNKKLKIVMLLSRIDQSGLTKHTIDLAKGLTDLGHQILLITGGISEDEKSERVFAFYNMFETMGVEVKTFKKPSGSIIKKGFKGVLDLIRMLICIKKYNPNVIHSQSPYMTFIPWLMGKKFTTTIHQMGLKRNIFYKNPTHIIAISEESKQDSIDNYGIREDEVTIVHHGIPDEYAQTISEGEKLNLKNEHNIPHDKLILGSASILSKRKGIDLIVKALEALSCKAKSKIYFIFLGDDVDSERTKKLHKMIETANIESITTHIPFQNPKPFYDIMDVFVLPSRQESFPLVALEAMMSGCCPIRSNTEGSYEQINHGTNGLLFQNKDILGLRDAFEKVILDDDLRQTFQKNAKKDALERFTIPRMTKNTLEIYEKIRIH</sequence>
<dbReference type="EMBL" id="SNZW01000016">
    <property type="protein sequence ID" value="TDS13428.1"/>
    <property type="molecule type" value="Genomic_DNA"/>
</dbReference>
<evidence type="ECO:0000313" key="3">
    <source>
        <dbReference type="EMBL" id="TDS13428.1"/>
    </source>
</evidence>
<organism evidence="3 4">
    <name type="scientific">Maribacter caenipelagi</name>
    <dbReference type="NCBI Taxonomy" id="1447781"/>
    <lineage>
        <taxon>Bacteria</taxon>
        <taxon>Pseudomonadati</taxon>
        <taxon>Bacteroidota</taxon>
        <taxon>Flavobacteriia</taxon>
        <taxon>Flavobacteriales</taxon>
        <taxon>Flavobacteriaceae</taxon>
        <taxon>Maribacter</taxon>
    </lineage>
</organism>
<dbReference type="Pfam" id="PF13439">
    <property type="entry name" value="Glyco_transf_4"/>
    <property type="match status" value="1"/>
</dbReference>
<reference evidence="3 4" key="1">
    <citation type="submission" date="2019-03" db="EMBL/GenBank/DDBJ databases">
        <title>Genomic Encyclopedia of Type Strains, Phase III (KMG-III): the genomes of soil and plant-associated and newly described type strains.</title>
        <authorList>
            <person name="Whitman W."/>
        </authorList>
    </citation>
    <scope>NUCLEOTIDE SEQUENCE [LARGE SCALE GENOMIC DNA]</scope>
    <source>
        <strain evidence="3 4">CECT 8455</strain>
    </source>
</reference>
<dbReference type="PANTHER" id="PTHR45947">
    <property type="entry name" value="SULFOQUINOVOSYL TRANSFERASE SQD2"/>
    <property type="match status" value="1"/>
</dbReference>
<dbReference type="InterPro" id="IPR050194">
    <property type="entry name" value="Glycosyltransferase_grp1"/>
</dbReference>
<dbReference type="Gene3D" id="3.40.50.2000">
    <property type="entry name" value="Glycogen Phosphorylase B"/>
    <property type="match status" value="2"/>
</dbReference>
<protein>
    <submittedName>
        <fullName evidence="3">Glycosyltransferase involved in cell wall biosynthesis</fullName>
    </submittedName>
</protein>
<evidence type="ECO:0000259" key="2">
    <source>
        <dbReference type="Pfam" id="PF13439"/>
    </source>
</evidence>
<dbReference type="GO" id="GO:0016757">
    <property type="term" value="F:glycosyltransferase activity"/>
    <property type="evidence" value="ECO:0007669"/>
    <property type="project" value="InterPro"/>
</dbReference>
<dbReference type="AlphaFoldDB" id="A0A4V3E1I5"/>
<dbReference type="InterPro" id="IPR001296">
    <property type="entry name" value="Glyco_trans_1"/>
</dbReference>
<comment type="caution">
    <text evidence="3">The sequence shown here is derived from an EMBL/GenBank/DDBJ whole genome shotgun (WGS) entry which is preliminary data.</text>
</comment>
<name>A0A4V3E1I5_9FLAO</name>
<accession>A0A4V3E1I5</accession>
<dbReference type="Pfam" id="PF00534">
    <property type="entry name" value="Glycos_transf_1"/>
    <property type="match status" value="1"/>
</dbReference>
<dbReference type="RefSeq" id="WP_133673653.1">
    <property type="nucleotide sequence ID" value="NZ_SNZW01000016.1"/>
</dbReference>
<dbReference type="SUPFAM" id="SSF53756">
    <property type="entry name" value="UDP-Glycosyltransferase/glycogen phosphorylase"/>
    <property type="match status" value="1"/>
</dbReference>
<keyword evidence="4" id="KW-1185">Reference proteome</keyword>
<evidence type="ECO:0000313" key="4">
    <source>
        <dbReference type="Proteomes" id="UP000295274"/>
    </source>
</evidence>
<feature type="domain" description="Glycosyltransferase subfamily 4-like N-terminal" evidence="2">
    <location>
        <begin position="19"/>
        <end position="175"/>
    </location>
</feature>
<feature type="domain" description="Glycosyl transferase family 1" evidence="1">
    <location>
        <begin position="187"/>
        <end position="354"/>
    </location>
</feature>
<dbReference type="Proteomes" id="UP000295274">
    <property type="component" value="Unassembled WGS sequence"/>
</dbReference>
<dbReference type="InterPro" id="IPR028098">
    <property type="entry name" value="Glyco_trans_4-like_N"/>
</dbReference>